<reference evidence="1 2" key="1">
    <citation type="submission" date="2023-07" db="EMBL/GenBank/DDBJ databases">
        <title>Genomic Encyclopedia of Type Strains, Phase IV (KMG-IV): sequencing the most valuable type-strain genomes for metagenomic binning, comparative biology and taxonomic classification.</title>
        <authorList>
            <person name="Goeker M."/>
        </authorList>
    </citation>
    <scope>NUCLEOTIDE SEQUENCE [LARGE SCALE GENOMIC DNA]</scope>
    <source>
        <strain evidence="1 2">DSM 17740</strain>
    </source>
</reference>
<dbReference type="Proteomes" id="UP001232445">
    <property type="component" value="Unassembled WGS sequence"/>
</dbReference>
<sequence length="140" mass="15446">MRNKQIDGALIQAGLPTAAVTEMTSTAGGKLISIDPEIRASLIDKYPWYSDFVIPAGTYDNQDEDVETLAIKMMLITDASADEDVIYNLVKTMWENLDELESAHPIVGQFDINRATTDLAGIPLHPGAERYYKEIGVLTE</sequence>
<protein>
    <submittedName>
        <fullName evidence="1">TRAP transporter TAXI family solute receptor</fullName>
    </submittedName>
</protein>
<dbReference type="Gene3D" id="3.40.190.10">
    <property type="entry name" value="Periplasmic binding protein-like II"/>
    <property type="match status" value="1"/>
</dbReference>
<gene>
    <name evidence="1" type="ORF">J2S00_003991</name>
</gene>
<proteinExistence type="predicted"/>
<dbReference type="Pfam" id="PF16868">
    <property type="entry name" value="NMT1_3"/>
    <property type="match status" value="1"/>
</dbReference>
<keyword evidence="2" id="KW-1185">Reference proteome</keyword>
<dbReference type="InterPro" id="IPR011852">
    <property type="entry name" value="TRAP_TAXI"/>
</dbReference>
<accession>A0ABU0CYB7</accession>
<organism evidence="1 2">
    <name type="scientific">Caldalkalibacillus uzonensis</name>
    <dbReference type="NCBI Taxonomy" id="353224"/>
    <lineage>
        <taxon>Bacteria</taxon>
        <taxon>Bacillati</taxon>
        <taxon>Bacillota</taxon>
        <taxon>Bacilli</taxon>
        <taxon>Bacillales</taxon>
        <taxon>Bacillaceae</taxon>
        <taxon>Caldalkalibacillus</taxon>
    </lineage>
</organism>
<dbReference type="PANTHER" id="PTHR42941">
    <property type="entry name" value="SLL1037 PROTEIN"/>
    <property type="match status" value="1"/>
</dbReference>
<dbReference type="EMBL" id="JAUSUQ010000036">
    <property type="protein sequence ID" value="MDQ0341147.1"/>
    <property type="molecule type" value="Genomic_DNA"/>
</dbReference>
<keyword evidence="1" id="KW-0675">Receptor</keyword>
<dbReference type="SUPFAM" id="SSF53850">
    <property type="entry name" value="Periplasmic binding protein-like II"/>
    <property type="match status" value="1"/>
</dbReference>
<dbReference type="PANTHER" id="PTHR42941:SF1">
    <property type="entry name" value="SLL1037 PROTEIN"/>
    <property type="match status" value="1"/>
</dbReference>
<comment type="caution">
    <text evidence="1">The sequence shown here is derived from an EMBL/GenBank/DDBJ whole genome shotgun (WGS) entry which is preliminary data.</text>
</comment>
<evidence type="ECO:0000313" key="2">
    <source>
        <dbReference type="Proteomes" id="UP001232445"/>
    </source>
</evidence>
<name>A0ABU0CYB7_9BACI</name>
<evidence type="ECO:0000313" key="1">
    <source>
        <dbReference type="EMBL" id="MDQ0341147.1"/>
    </source>
</evidence>
<dbReference type="NCBIfam" id="TIGR02122">
    <property type="entry name" value="TRAP_TAXI"/>
    <property type="match status" value="1"/>
</dbReference>